<evidence type="ECO:0000256" key="1">
    <source>
        <dbReference type="ARBA" id="ARBA00004613"/>
    </source>
</evidence>
<keyword evidence="3" id="KW-0964">Secreted</keyword>
<evidence type="ECO:0000256" key="3">
    <source>
        <dbReference type="ARBA" id="ARBA00022525"/>
    </source>
</evidence>
<dbReference type="InterPro" id="IPR017942">
    <property type="entry name" value="Lipid-bd_serum_glycop_N"/>
</dbReference>
<proteinExistence type="inferred from homology"/>
<dbReference type="GO" id="GO:0001530">
    <property type="term" value="F:lipopolysaccharide binding"/>
    <property type="evidence" value="ECO:0007669"/>
    <property type="project" value="TreeGrafter"/>
</dbReference>
<dbReference type="GO" id="GO:0030141">
    <property type="term" value="C:secretory granule"/>
    <property type="evidence" value="ECO:0007669"/>
    <property type="project" value="TreeGrafter"/>
</dbReference>
<keyword evidence="4" id="KW-0732">Signal</keyword>
<dbReference type="PANTHER" id="PTHR47145">
    <property type="entry name" value="BPI FOLD-CONTAINING FAMILY A MEMBER 2"/>
    <property type="match status" value="1"/>
</dbReference>
<evidence type="ECO:0000313" key="7">
    <source>
        <dbReference type="EMBL" id="ERE71001.1"/>
    </source>
</evidence>
<dbReference type="Pfam" id="PF01273">
    <property type="entry name" value="LBP_BPI_CETP"/>
    <property type="match status" value="1"/>
</dbReference>
<dbReference type="InterPro" id="IPR052507">
    <property type="entry name" value="BPI_fold-antibacterial"/>
</dbReference>
<dbReference type="Gene3D" id="3.15.10.10">
    <property type="entry name" value="Bactericidal permeability-increasing protein, domain 1"/>
    <property type="match status" value="1"/>
</dbReference>
<sequence>MDNYHLLRTDPASTADFGHTVLTGLAGDKLNETAETCQIRTNKGNVVAYCFASELTVVTTPYGHGFRCSELTPHKNSDFYFHPVPEISLYDPQNVKVNLGLLQKTMDQSLVKNSILGALNTLELDNLKVLSSHNVLRLQNNEYRILDFQAGLSSDGKGMDMTMSLIVNASLLLPKSGSKDEFSVSFDITTSLTVETDALTGLPILAIGKCWSDVEKVTFSLLDRVYVRFLLFPDTNILLSFRVLAPVVTVSTHVLGQGFTVQVWLASI</sequence>
<keyword evidence="5" id="KW-1015">Disulfide bond</keyword>
<evidence type="ECO:0000259" key="6">
    <source>
        <dbReference type="Pfam" id="PF01273"/>
    </source>
</evidence>
<dbReference type="GO" id="GO:0070062">
    <property type="term" value="C:extracellular exosome"/>
    <property type="evidence" value="ECO:0007669"/>
    <property type="project" value="TreeGrafter"/>
</dbReference>
<accession>A0A061HYN3</accession>
<evidence type="ECO:0000256" key="2">
    <source>
        <dbReference type="ARBA" id="ARBA00009020"/>
    </source>
</evidence>
<comment type="subcellular location">
    <subcellularLocation>
        <location evidence="1">Secreted</location>
    </subcellularLocation>
</comment>
<comment type="similarity">
    <text evidence="2">Belongs to the BPI/LBP/Plunc superfamily. Plunc family.</text>
</comment>
<dbReference type="SUPFAM" id="SSF55394">
    <property type="entry name" value="Bactericidal permeability-increasing protein, BPI"/>
    <property type="match status" value="1"/>
</dbReference>
<gene>
    <name evidence="7" type="ORF">H671_6g16072</name>
</gene>
<evidence type="ECO:0000256" key="5">
    <source>
        <dbReference type="ARBA" id="ARBA00023157"/>
    </source>
</evidence>
<feature type="domain" description="Lipid-binding serum glycoprotein N-terminal" evidence="6">
    <location>
        <begin position="102"/>
        <end position="224"/>
    </location>
</feature>
<dbReference type="EMBL" id="KE681009">
    <property type="protein sequence ID" value="ERE71001.1"/>
    <property type="molecule type" value="Genomic_DNA"/>
</dbReference>
<dbReference type="InterPro" id="IPR017943">
    <property type="entry name" value="Bactericidal_perm-incr_a/b_dom"/>
</dbReference>
<protein>
    <submittedName>
        <fullName evidence="7">Parotid secretory protein</fullName>
    </submittedName>
</protein>
<name>A0A061HYN3_CRIGR</name>
<evidence type="ECO:0000256" key="4">
    <source>
        <dbReference type="ARBA" id="ARBA00022729"/>
    </source>
</evidence>
<dbReference type="Proteomes" id="UP000030759">
    <property type="component" value="Unassembled WGS sequence"/>
</dbReference>
<organism evidence="7 8">
    <name type="scientific">Cricetulus griseus</name>
    <name type="common">Chinese hamster</name>
    <name type="synonym">Cricetulus barabensis griseus</name>
    <dbReference type="NCBI Taxonomy" id="10029"/>
    <lineage>
        <taxon>Eukaryota</taxon>
        <taxon>Metazoa</taxon>
        <taxon>Chordata</taxon>
        <taxon>Craniata</taxon>
        <taxon>Vertebrata</taxon>
        <taxon>Euteleostomi</taxon>
        <taxon>Mammalia</taxon>
        <taxon>Eutheria</taxon>
        <taxon>Euarchontoglires</taxon>
        <taxon>Glires</taxon>
        <taxon>Rodentia</taxon>
        <taxon>Myomorpha</taxon>
        <taxon>Muroidea</taxon>
        <taxon>Cricetidae</taxon>
        <taxon>Cricetinae</taxon>
        <taxon>Cricetulus</taxon>
    </lineage>
</organism>
<evidence type="ECO:0000313" key="8">
    <source>
        <dbReference type="Proteomes" id="UP000030759"/>
    </source>
</evidence>
<dbReference type="PANTHER" id="PTHR47145:SF1">
    <property type="entry name" value="BPI FOLD-CONTAINING FAMILY A MEMBER 2"/>
    <property type="match status" value="1"/>
</dbReference>
<reference evidence="8" key="1">
    <citation type="journal article" date="2013" name="Nat. Biotechnol.">
        <title>Chinese hamster genome sequenced from sorted chromosomes.</title>
        <authorList>
            <person name="Brinkrolf K."/>
            <person name="Rupp O."/>
            <person name="Laux H."/>
            <person name="Kollin F."/>
            <person name="Ernst W."/>
            <person name="Linke B."/>
            <person name="Kofler R."/>
            <person name="Romand S."/>
            <person name="Hesse F."/>
            <person name="Budach W.E."/>
            <person name="Galosy S."/>
            <person name="Muller D."/>
            <person name="Noll T."/>
            <person name="Wienberg J."/>
            <person name="Jostock T."/>
            <person name="Leonard M."/>
            <person name="Grillari J."/>
            <person name="Tauch A."/>
            <person name="Goesmann A."/>
            <person name="Helk B."/>
            <person name="Mott J.E."/>
            <person name="Puhler A."/>
            <person name="Borth N."/>
        </authorList>
    </citation>
    <scope>NUCLEOTIDE SEQUENCE [LARGE SCALE GENOMIC DNA]</scope>
    <source>
        <strain evidence="8">17A/GY</strain>
    </source>
</reference>
<dbReference type="AlphaFoldDB" id="A0A061HYN3"/>